<dbReference type="AlphaFoldDB" id="A0A1M6GP33"/>
<dbReference type="Proteomes" id="UP000184231">
    <property type="component" value="Unassembled WGS sequence"/>
</dbReference>
<organism evidence="1 2">
    <name type="scientific">Arenibacter nanhaiticus</name>
    <dbReference type="NCBI Taxonomy" id="558155"/>
    <lineage>
        <taxon>Bacteria</taxon>
        <taxon>Pseudomonadati</taxon>
        <taxon>Bacteroidota</taxon>
        <taxon>Flavobacteriia</taxon>
        <taxon>Flavobacteriales</taxon>
        <taxon>Flavobacteriaceae</taxon>
        <taxon>Arenibacter</taxon>
    </lineage>
</organism>
<proteinExistence type="predicted"/>
<dbReference type="EMBL" id="FQYX01000011">
    <property type="protein sequence ID" value="SHJ11741.1"/>
    <property type="molecule type" value="Genomic_DNA"/>
</dbReference>
<dbReference type="Gene3D" id="3.40.30.10">
    <property type="entry name" value="Glutaredoxin"/>
    <property type="match status" value="1"/>
</dbReference>
<accession>A0A1M6GP33</accession>
<sequence>MHMAQIKKPLVLITLFVLPVLIYLFFASGVTKFGKLSLMTENVPEISTSSTEVVLKDKITILGFLGSVNNEREVVAFNLNQKIYKRFYKFNDFQFVMMVPKGAEEKVEELKKELGQLEDISKWNFVFADESEIRNLFKGLQTNLSLEDDLGSPKVFIIDKNKNLRGRDNDEDEGLKFGYDCTSVSELNNKMVDDVKILLAEYRMALKSNNAERIK</sequence>
<dbReference type="STRING" id="558155.SAMN04487911_11183"/>
<reference evidence="1 2" key="1">
    <citation type="submission" date="2016-11" db="EMBL/GenBank/DDBJ databases">
        <authorList>
            <person name="Jaros S."/>
            <person name="Januszkiewicz K."/>
            <person name="Wedrychowicz H."/>
        </authorList>
    </citation>
    <scope>NUCLEOTIDE SEQUENCE [LARGE SCALE GENOMIC DNA]</scope>
    <source>
        <strain evidence="1 2">CGMCC 1.8863</strain>
    </source>
</reference>
<keyword evidence="2" id="KW-1185">Reference proteome</keyword>
<gene>
    <name evidence="1" type="ORF">SAMN04487911_11183</name>
</gene>
<protein>
    <submittedName>
        <fullName evidence="1">Uncharacterized protein</fullName>
    </submittedName>
</protein>
<name>A0A1M6GP33_9FLAO</name>
<evidence type="ECO:0000313" key="1">
    <source>
        <dbReference type="EMBL" id="SHJ11741.1"/>
    </source>
</evidence>
<evidence type="ECO:0000313" key="2">
    <source>
        <dbReference type="Proteomes" id="UP000184231"/>
    </source>
</evidence>